<evidence type="ECO:0000313" key="2">
    <source>
        <dbReference type="Proteomes" id="UP000245591"/>
    </source>
</evidence>
<accession>A0A2U1JDX5</accession>
<organism evidence="1 2">
    <name type="scientific">Smittium angustum</name>
    <dbReference type="NCBI Taxonomy" id="133377"/>
    <lineage>
        <taxon>Eukaryota</taxon>
        <taxon>Fungi</taxon>
        <taxon>Fungi incertae sedis</taxon>
        <taxon>Zoopagomycota</taxon>
        <taxon>Kickxellomycotina</taxon>
        <taxon>Harpellomycetes</taxon>
        <taxon>Harpellales</taxon>
        <taxon>Legeriomycetaceae</taxon>
        <taxon>Smittium</taxon>
    </lineage>
</organism>
<proteinExistence type="predicted"/>
<protein>
    <submittedName>
        <fullName evidence="1">Uncharacterized protein</fullName>
    </submittedName>
</protein>
<name>A0A2U1JDX5_SMIAN</name>
<reference evidence="1 2" key="1">
    <citation type="journal article" date="2018" name="MBio">
        <title>Comparative Genomics Reveals the Core Gene Toolbox for the Fungus-Insect Symbiosis.</title>
        <authorList>
            <person name="Wang Y."/>
            <person name="Stata M."/>
            <person name="Wang W."/>
            <person name="Stajich J.E."/>
            <person name="White M.M."/>
            <person name="Moncalvo J.M."/>
        </authorList>
    </citation>
    <scope>NUCLEOTIDE SEQUENCE [LARGE SCALE GENOMIC DNA]</scope>
    <source>
        <strain evidence="1 2">AUS-126-30</strain>
    </source>
</reference>
<keyword evidence="2" id="KW-1185">Reference proteome</keyword>
<dbReference type="Proteomes" id="UP000245591">
    <property type="component" value="Unassembled WGS sequence"/>
</dbReference>
<evidence type="ECO:0000313" key="1">
    <source>
        <dbReference type="EMBL" id="PWA03310.1"/>
    </source>
</evidence>
<gene>
    <name evidence="1" type="ORF">BB558_000534</name>
</gene>
<dbReference type="EMBL" id="MBFU01000022">
    <property type="protein sequence ID" value="PWA03310.1"/>
    <property type="molecule type" value="Genomic_DNA"/>
</dbReference>
<comment type="caution">
    <text evidence="1">The sequence shown here is derived from an EMBL/GenBank/DDBJ whole genome shotgun (WGS) entry which is preliminary data.</text>
</comment>
<dbReference type="AlphaFoldDB" id="A0A2U1JDX5"/>
<sequence length="224" mass="25529">MYQPELVRDSRVEIDLERVKAPKLMCLDIASNQVDLLDAVSISNVLLKGDNYIIESHKSLFDKIDNIYNGIGKKLDVMSSFISFIDHLKDIKLKEHMKNLQFPNLLKKILPKFGSPFYFTCCFDDNFSTLGAVEYLSFFTKTSSTKLPKTTQFLLNNDPTTVCQKNSKPLRKATQKTIHESTSTILKSDQYKAGSFEYTFIVNKKHLTVGRGIRNTGLLDLMLV</sequence>